<organism evidence="1 2">
    <name type="scientific">Caerostris extrusa</name>
    <name type="common">Bark spider</name>
    <name type="synonym">Caerostris bankana</name>
    <dbReference type="NCBI Taxonomy" id="172846"/>
    <lineage>
        <taxon>Eukaryota</taxon>
        <taxon>Metazoa</taxon>
        <taxon>Ecdysozoa</taxon>
        <taxon>Arthropoda</taxon>
        <taxon>Chelicerata</taxon>
        <taxon>Arachnida</taxon>
        <taxon>Araneae</taxon>
        <taxon>Araneomorphae</taxon>
        <taxon>Entelegynae</taxon>
        <taxon>Araneoidea</taxon>
        <taxon>Araneidae</taxon>
        <taxon>Caerostris</taxon>
    </lineage>
</organism>
<evidence type="ECO:0000313" key="2">
    <source>
        <dbReference type="Proteomes" id="UP001054945"/>
    </source>
</evidence>
<gene>
    <name evidence="1" type="ORF">CEXT_422321</name>
</gene>
<keyword evidence="2" id="KW-1185">Reference proteome</keyword>
<sequence>MSDTNATVQVIVAYKRQNCARQKMKRCTCLASRYDGYAADLPYTTRTHRVILITESLTVRQCSYFTPDLEWGS</sequence>
<accession>A0AAV4U9J6</accession>
<protein>
    <submittedName>
        <fullName evidence="1">Uncharacterized protein</fullName>
    </submittedName>
</protein>
<name>A0AAV4U9J6_CAEEX</name>
<comment type="caution">
    <text evidence="1">The sequence shown here is derived from an EMBL/GenBank/DDBJ whole genome shotgun (WGS) entry which is preliminary data.</text>
</comment>
<dbReference type="EMBL" id="BPLR01012513">
    <property type="protein sequence ID" value="GIY54407.1"/>
    <property type="molecule type" value="Genomic_DNA"/>
</dbReference>
<evidence type="ECO:0000313" key="1">
    <source>
        <dbReference type="EMBL" id="GIY54407.1"/>
    </source>
</evidence>
<reference evidence="1 2" key="1">
    <citation type="submission" date="2021-06" db="EMBL/GenBank/DDBJ databases">
        <title>Caerostris extrusa draft genome.</title>
        <authorList>
            <person name="Kono N."/>
            <person name="Arakawa K."/>
        </authorList>
    </citation>
    <scope>NUCLEOTIDE SEQUENCE [LARGE SCALE GENOMIC DNA]</scope>
</reference>
<proteinExistence type="predicted"/>
<dbReference type="AlphaFoldDB" id="A0AAV4U9J6"/>
<dbReference type="Proteomes" id="UP001054945">
    <property type="component" value="Unassembled WGS sequence"/>
</dbReference>